<dbReference type="GO" id="GO:0015074">
    <property type="term" value="P:DNA integration"/>
    <property type="evidence" value="ECO:0007669"/>
    <property type="project" value="InterPro"/>
</dbReference>
<reference evidence="2 3" key="1">
    <citation type="submission" date="2019-10" db="EMBL/GenBank/DDBJ databases">
        <title>Georgenia wutianyii sp. nov. and Georgenia yuyongxinii sp. nov. isolated from plateau pika (Ochotona curzoniae) in the Qinghai-Tibet plateau of China.</title>
        <authorList>
            <person name="Tian Z."/>
        </authorList>
    </citation>
    <scope>NUCLEOTIDE SEQUENCE [LARGE SCALE GENOMIC DNA]</scope>
    <source>
        <strain evidence="2 3">DSM 21501</strain>
    </source>
</reference>
<dbReference type="RefSeq" id="WP_155524123.1">
    <property type="nucleotide sequence ID" value="NZ_VUKF01000048.1"/>
</dbReference>
<evidence type="ECO:0000313" key="3">
    <source>
        <dbReference type="Proteomes" id="UP000451860"/>
    </source>
</evidence>
<dbReference type="Gene3D" id="1.10.443.10">
    <property type="entry name" value="Intergrase catalytic core"/>
    <property type="match status" value="1"/>
</dbReference>
<keyword evidence="1" id="KW-0233">DNA recombination</keyword>
<dbReference type="EMBL" id="WHJE01000060">
    <property type="protein sequence ID" value="KAE8763695.1"/>
    <property type="molecule type" value="Genomic_DNA"/>
</dbReference>
<dbReference type="SUPFAM" id="SSF56349">
    <property type="entry name" value="DNA breaking-rejoining enzymes"/>
    <property type="match status" value="1"/>
</dbReference>
<protein>
    <recommendedName>
        <fullName evidence="4">Tyrosine-type recombinase/integrase</fullName>
    </recommendedName>
</protein>
<dbReference type="InterPro" id="IPR011010">
    <property type="entry name" value="DNA_brk_join_enz"/>
</dbReference>
<accession>A0A7J5UMS8</accession>
<dbReference type="OrthoDB" id="148546at2"/>
<organism evidence="2 3">
    <name type="scientific">Georgenia thermotolerans</name>
    <dbReference type="NCBI Taxonomy" id="527326"/>
    <lineage>
        <taxon>Bacteria</taxon>
        <taxon>Bacillati</taxon>
        <taxon>Actinomycetota</taxon>
        <taxon>Actinomycetes</taxon>
        <taxon>Micrococcales</taxon>
        <taxon>Bogoriellaceae</taxon>
        <taxon>Georgenia</taxon>
    </lineage>
</organism>
<dbReference type="InterPro" id="IPR013762">
    <property type="entry name" value="Integrase-like_cat_sf"/>
</dbReference>
<gene>
    <name evidence="2" type="ORF">GB883_12815</name>
</gene>
<dbReference type="AlphaFoldDB" id="A0A7J5UMS8"/>
<dbReference type="GO" id="GO:0006310">
    <property type="term" value="P:DNA recombination"/>
    <property type="evidence" value="ECO:0007669"/>
    <property type="project" value="UniProtKB-KW"/>
</dbReference>
<proteinExistence type="predicted"/>
<evidence type="ECO:0000256" key="1">
    <source>
        <dbReference type="ARBA" id="ARBA00023172"/>
    </source>
</evidence>
<evidence type="ECO:0008006" key="4">
    <source>
        <dbReference type="Google" id="ProtNLM"/>
    </source>
</evidence>
<sequence>MRAPLTTVQAWLGHSSIEIAARYLHHLGDAADRSALQLLNGAPDGEADQRDRRPG</sequence>
<keyword evidence="3" id="KW-1185">Reference proteome</keyword>
<dbReference type="Proteomes" id="UP000451860">
    <property type="component" value="Unassembled WGS sequence"/>
</dbReference>
<dbReference type="GO" id="GO:0003677">
    <property type="term" value="F:DNA binding"/>
    <property type="evidence" value="ECO:0007669"/>
    <property type="project" value="InterPro"/>
</dbReference>
<evidence type="ECO:0000313" key="2">
    <source>
        <dbReference type="EMBL" id="KAE8763695.1"/>
    </source>
</evidence>
<name>A0A7J5UMS8_9MICO</name>
<comment type="caution">
    <text evidence="2">The sequence shown here is derived from an EMBL/GenBank/DDBJ whole genome shotgun (WGS) entry which is preliminary data.</text>
</comment>